<protein>
    <recommendedName>
        <fullName evidence="1">Ubiquinone biosynthesis accessory factor UbiK</fullName>
    </recommendedName>
</protein>
<feature type="coiled-coil region" evidence="1">
    <location>
        <begin position="29"/>
        <end position="85"/>
    </location>
</feature>
<keyword evidence="1" id="KW-0175">Coiled coil</keyword>
<dbReference type="GO" id="GO:0005829">
    <property type="term" value="C:cytosol"/>
    <property type="evidence" value="ECO:0007669"/>
    <property type="project" value="TreeGrafter"/>
</dbReference>
<dbReference type="PANTHER" id="PTHR38040:SF1">
    <property type="entry name" value="UBIQUINONE BIOSYNTHESIS ACCESSORY FACTOR UBIK"/>
    <property type="match status" value="1"/>
</dbReference>
<dbReference type="AlphaFoldDB" id="A0A1N6DRW4"/>
<dbReference type="PANTHER" id="PTHR38040">
    <property type="entry name" value="UBIQUINONE BIOSYNTHESIS ACCESSORY FACTOR UBIK"/>
    <property type="match status" value="1"/>
</dbReference>
<dbReference type="EMBL" id="FSRE01000001">
    <property type="protein sequence ID" value="SIN73424.1"/>
    <property type="molecule type" value="Genomic_DNA"/>
</dbReference>
<comment type="function">
    <text evidence="1">Required for efficient ubiquinone (coenzyme Q) biosynthesis. UbiK is probably an accessory factor of Ubi enzymes and facilitates ubiquinone biosynthesis by acting as an assembly factor, a targeting factor, or both.</text>
</comment>
<evidence type="ECO:0000256" key="1">
    <source>
        <dbReference type="HAMAP-Rule" id="MF_02216"/>
    </source>
</evidence>
<dbReference type="Pfam" id="PF04380">
    <property type="entry name" value="BMFP"/>
    <property type="match status" value="1"/>
</dbReference>
<organism evidence="2 3">
    <name type="scientific">Sulfurivirga caldicuralii</name>
    <dbReference type="NCBI Taxonomy" id="364032"/>
    <lineage>
        <taxon>Bacteria</taxon>
        <taxon>Pseudomonadati</taxon>
        <taxon>Pseudomonadota</taxon>
        <taxon>Gammaproteobacteria</taxon>
        <taxon>Thiotrichales</taxon>
        <taxon>Piscirickettsiaceae</taxon>
        <taxon>Sulfurivirga</taxon>
    </lineage>
</organism>
<keyword evidence="3" id="KW-1185">Reference proteome</keyword>
<comment type="pathway">
    <text evidence="1">Cofactor biosynthesis; ubiquinone biosynthesis.</text>
</comment>
<evidence type="ECO:0000313" key="2">
    <source>
        <dbReference type="EMBL" id="SIN73424.1"/>
    </source>
</evidence>
<accession>A0A1N6DRW4</accession>
<dbReference type="STRING" id="364032.SAMN05443662_0368"/>
<dbReference type="UniPathway" id="UPA00232"/>
<evidence type="ECO:0000313" key="3">
    <source>
        <dbReference type="Proteomes" id="UP000198461"/>
    </source>
</evidence>
<reference evidence="2 3" key="1">
    <citation type="submission" date="2016-11" db="EMBL/GenBank/DDBJ databases">
        <authorList>
            <person name="Jaros S."/>
            <person name="Januszkiewicz K."/>
            <person name="Wedrychowicz H."/>
        </authorList>
    </citation>
    <scope>NUCLEOTIDE SEQUENCE [LARGE SCALE GENOMIC DNA]</scope>
    <source>
        <strain evidence="2 3">DSM 17737</strain>
    </source>
</reference>
<dbReference type="OrthoDB" id="5297354at2"/>
<gene>
    <name evidence="1" type="primary">ubiK</name>
    <name evidence="2" type="ORF">SAMN05443662_0368</name>
</gene>
<name>A0A1N6DRW4_9GAMM</name>
<dbReference type="RefSeq" id="WP_074200686.1">
    <property type="nucleotide sequence ID" value="NZ_FSRE01000001.1"/>
</dbReference>
<dbReference type="InterPro" id="IPR007475">
    <property type="entry name" value="UbiK"/>
</dbReference>
<dbReference type="HAMAP" id="MF_02216">
    <property type="entry name" value="UbiK"/>
    <property type="match status" value="1"/>
</dbReference>
<dbReference type="GO" id="GO:0006744">
    <property type="term" value="P:ubiquinone biosynthetic process"/>
    <property type="evidence" value="ECO:0007669"/>
    <property type="project" value="UniProtKB-UniRule"/>
</dbReference>
<proteinExistence type="inferred from homology"/>
<comment type="subcellular location">
    <subcellularLocation>
        <location evidence="1">Cytoplasm</location>
    </subcellularLocation>
</comment>
<sequence>MAIPEAGKVITEALRQLPPGLGELPAEMKQALRIALQKALSELDLVTREEFEAQQQVLYKTRMKLEALEKRVAALEGAVELGEDVLD</sequence>
<keyword evidence="1" id="KW-0831">Ubiquinone biosynthesis</keyword>
<dbReference type="Proteomes" id="UP000198461">
    <property type="component" value="Unassembled WGS sequence"/>
</dbReference>
<comment type="similarity">
    <text evidence="1">Belongs to the UbiK family.</text>
</comment>
<keyword evidence="1" id="KW-0963">Cytoplasm</keyword>